<dbReference type="InterPro" id="IPR000182">
    <property type="entry name" value="GNAT_dom"/>
</dbReference>
<accession>A0A362X337</accession>
<gene>
    <name evidence="2" type="ORF">CLV33_104112</name>
</gene>
<proteinExistence type="predicted"/>
<name>A0A362X337_9FLAO</name>
<dbReference type="RefSeq" id="WP_105473523.1">
    <property type="nucleotide sequence ID" value="NZ_PVEO01000004.1"/>
</dbReference>
<protein>
    <recommendedName>
        <fullName evidence="1">N-acetyltransferase domain-containing protein</fullName>
    </recommendedName>
</protein>
<dbReference type="AlphaFoldDB" id="A0A362X337"/>
<evidence type="ECO:0000259" key="1">
    <source>
        <dbReference type="Pfam" id="PF00583"/>
    </source>
</evidence>
<evidence type="ECO:0000313" key="2">
    <source>
        <dbReference type="EMBL" id="PQV48907.1"/>
    </source>
</evidence>
<feature type="domain" description="N-acetyltransferase" evidence="1">
    <location>
        <begin position="94"/>
        <end position="186"/>
    </location>
</feature>
<comment type="caution">
    <text evidence="2">The sequence shown here is derived from an EMBL/GenBank/DDBJ whole genome shotgun (WGS) entry which is preliminary data.</text>
</comment>
<dbReference type="Pfam" id="PF00583">
    <property type="entry name" value="Acetyltransf_1"/>
    <property type="match status" value="1"/>
</dbReference>
<dbReference type="Proteomes" id="UP000251545">
    <property type="component" value="Unassembled WGS sequence"/>
</dbReference>
<dbReference type="InterPro" id="IPR016181">
    <property type="entry name" value="Acyl_CoA_acyltransferase"/>
</dbReference>
<organism evidence="2 3">
    <name type="scientific">Jejuia pallidilutea</name>
    <dbReference type="NCBI Taxonomy" id="504487"/>
    <lineage>
        <taxon>Bacteria</taxon>
        <taxon>Pseudomonadati</taxon>
        <taxon>Bacteroidota</taxon>
        <taxon>Flavobacteriia</taxon>
        <taxon>Flavobacteriales</taxon>
        <taxon>Flavobacteriaceae</taxon>
        <taxon>Jejuia</taxon>
    </lineage>
</organism>
<sequence length="215" mass="25513">MEVGNKSRFYRLKWFWNIIRHGLFFQGLRNRLAKIGIDIMPYYWTLEGSETIVPPKVKGDTSGFTISHFNENDIEKAQRLIAGSYYKDLVSYFKEGQICVGIKDYDAIVAFMFVKRDSYLFRGKTFNLAKNEAYMHSMYTFELYRGRRIAPYLRYHCYGLCKEMGLSKLYSISEYFNKSSKKFKQKLKAKQTALYISINLFNSFKKTFLLKKYKV</sequence>
<dbReference type="GO" id="GO:0016747">
    <property type="term" value="F:acyltransferase activity, transferring groups other than amino-acyl groups"/>
    <property type="evidence" value="ECO:0007669"/>
    <property type="project" value="InterPro"/>
</dbReference>
<reference evidence="2 3" key="1">
    <citation type="submission" date="2018-02" db="EMBL/GenBank/DDBJ databases">
        <title>Genomic Encyclopedia of Archaeal and Bacterial Type Strains, Phase II (KMG-II): from individual species to whole genera.</title>
        <authorList>
            <person name="Goeker M."/>
        </authorList>
    </citation>
    <scope>NUCLEOTIDE SEQUENCE [LARGE SCALE GENOMIC DNA]</scope>
    <source>
        <strain evidence="2 3">DSM 21165</strain>
    </source>
</reference>
<dbReference type="SUPFAM" id="SSF55729">
    <property type="entry name" value="Acyl-CoA N-acyltransferases (Nat)"/>
    <property type="match status" value="1"/>
</dbReference>
<dbReference type="Gene3D" id="3.40.630.30">
    <property type="match status" value="1"/>
</dbReference>
<evidence type="ECO:0000313" key="3">
    <source>
        <dbReference type="Proteomes" id="UP000251545"/>
    </source>
</evidence>
<dbReference type="EMBL" id="PVEO01000004">
    <property type="protein sequence ID" value="PQV48907.1"/>
    <property type="molecule type" value="Genomic_DNA"/>
</dbReference>